<evidence type="ECO:0000313" key="2">
    <source>
        <dbReference type="EMBL" id="KKN62648.1"/>
    </source>
</evidence>
<dbReference type="InterPro" id="IPR036366">
    <property type="entry name" value="PGBDSf"/>
</dbReference>
<proteinExistence type="predicted"/>
<evidence type="ECO:0000256" key="1">
    <source>
        <dbReference type="SAM" id="Coils"/>
    </source>
</evidence>
<keyword evidence="1" id="KW-0175">Coiled coil</keyword>
<reference evidence="2" key="1">
    <citation type="journal article" date="2015" name="Nature">
        <title>Complex archaea that bridge the gap between prokaryotes and eukaryotes.</title>
        <authorList>
            <person name="Spang A."/>
            <person name="Saw J.H."/>
            <person name="Jorgensen S.L."/>
            <person name="Zaremba-Niedzwiedzka K."/>
            <person name="Martijn J."/>
            <person name="Lind A.E."/>
            <person name="van Eijk R."/>
            <person name="Schleper C."/>
            <person name="Guy L."/>
            <person name="Ettema T.J."/>
        </authorList>
    </citation>
    <scope>NUCLEOTIDE SEQUENCE</scope>
</reference>
<gene>
    <name evidence="2" type="ORF">LCGC14_0509910</name>
</gene>
<name>A0A0F9V9X3_9ZZZZ</name>
<organism evidence="2">
    <name type="scientific">marine sediment metagenome</name>
    <dbReference type="NCBI Taxonomy" id="412755"/>
    <lineage>
        <taxon>unclassified sequences</taxon>
        <taxon>metagenomes</taxon>
        <taxon>ecological metagenomes</taxon>
    </lineage>
</organism>
<protein>
    <submittedName>
        <fullName evidence="2">Uncharacterized protein</fullName>
    </submittedName>
</protein>
<dbReference type="Gene3D" id="1.10.101.10">
    <property type="entry name" value="PGBD-like superfamily/PGBD"/>
    <property type="match status" value="1"/>
</dbReference>
<accession>A0A0F9V9X3</accession>
<comment type="caution">
    <text evidence="2">The sequence shown here is derived from an EMBL/GenBank/DDBJ whole genome shotgun (WGS) entry which is preliminary data.</text>
</comment>
<dbReference type="EMBL" id="LAZR01000617">
    <property type="protein sequence ID" value="KKN62648.1"/>
    <property type="molecule type" value="Genomic_DNA"/>
</dbReference>
<feature type="coiled-coil region" evidence="1">
    <location>
        <begin position="29"/>
        <end position="56"/>
    </location>
</feature>
<sequence length="1352" mass="141242">MMKKIISIVMILTVSAWLVGPGVAQAITADELQVQIDALMAQLADLQAELAGLTGETPTVAGCTITSFDRNLSVGDTGTDVNCLQIVLNSSSDTQLASSGVGSSGNETSYFGPLTKGGVIKFQEKYASEVLASWGLTSGTGFVGSTTRAKLDTLLTAVAEEEEEEEEEVPPVSSGLGVSLASDTPASTTVITDNSTNNVGQVLVPFTTINFTAASEGSVTVTTLKFTRTGIAADANLDNTYLYEGDAKLVEGGTLSSKVVTFNDASGIFTVPAGGTKSITLKANLNYDVSAGKTIGFSLVSVDDVTSDASAVSGTFPVTGNLMSVANASDLGYLSLTAGSTPGSSDIGINAQDDYEVWRVTVQANNQDVDVEQIIFTEVGSILTDDLQNFELLVGGTVIGTSEMDSNNQVVFDFSDSPYTITKGQSKILKLYADIVKGANKTFKFTIQYPTDVVAKDTNYGVYVASYTGGTWSIIQPSGNYKINAGDLSITKATDSPVGNVARNATTVTLAKYDFKATGEDIKVSNLNVTSDHSGETASTWGLNNGMIYLDGIQVGSTKDIAEYGQTATNFTFGTSFIVAAGTTGVVEIKADVKNRAGTTDSLTVDATITIRIESGTTNAQGRSSLTVLSRPATAKAANALTIKGGSLTFTKLGAYGTQYTVKPSTGFKIGSFQILAGSSEGINVDSITVDFDATETADTENLLLKIGADQIGTTKVTTSTSNLFSVNVDLAASAAKVVDIYSDVLSTATGTTVVADIYGTGTTADTSASVTAYTSGSPLTLQTINITTATLAVAIASDNPDDALVVGMSQDMVMAKYEFSSLYEEFNISEVKVYASSEVDRTAPRYNKPNFPDFFYVWLSYLDSASDTQTTTKRAAFVNGMIHFTGLNMYVPANGTAKLTVYADLNAVAAAGYALPGDRPQISLAYYKANSGSISSFERRTGKLVYAGDGATLSPMTWVADGGALYEETTNGTGSYALNFAVGTQTANDGSELDIPLSDLNLTVADFVTAGDLITFSAYSTVTDTVPMVTLFMDCDQDGSLDGEMLYSPSQTITASTWTNMSYATETKTFDWWSNDTDAAGCDADANSGSGVLMSTMDTDVVILGASFSVWGGSNAAGTYKVDNLVITAGITPVAYVINGVEDDMGDFGTNYILYKSKPTVTLEGAVGATLTVGTKTLYSLNVAADTAGDLGLKAIKFAVTATDSSDVDNLKFYKGNTDYTAKVTINSQIDVGGDDLKSNDLTGGDGAVSDVFVVFTNEEIITGGTSQIYYLKARIGSVDGITSGDGVATYLVAESASTDITRGAAYATGLGNFIWTDRSSASHSQTSTDWINGLLVKTLGDVLTFTLSKL</sequence>